<organism evidence="3 4">
    <name type="scientific">Candidatus Roizmanbacteria bacterium RIFCSPLOWO2_01_FULL_38_12</name>
    <dbReference type="NCBI Taxonomy" id="1802061"/>
    <lineage>
        <taxon>Bacteria</taxon>
        <taxon>Candidatus Roizmaniibacteriota</taxon>
    </lineage>
</organism>
<evidence type="ECO:0000256" key="1">
    <source>
        <dbReference type="ARBA" id="ARBA00022679"/>
    </source>
</evidence>
<dbReference type="PANTHER" id="PTHR46401">
    <property type="entry name" value="GLYCOSYLTRANSFERASE WBBK-RELATED"/>
    <property type="match status" value="1"/>
</dbReference>
<dbReference type="GO" id="GO:0016757">
    <property type="term" value="F:glycosyltransferase activity"/>
    <property type="evidence" value="ECO:0007669"/>
    <property type="project" value="InterPro"/>
</dbReference>
<dbReference type="Proteomes" id="UP000177141">
    <property type="component" value="Unassembled WGS sequence"/>
</dbReference>
<reference evidence="3 4" key="1">
    <citation type="journal article" date="2016" name="Nat. Commun.">
        <title>Thousands of microbial genomes shed light on interconnected biogeochemical processes in an aquifer system.</title>
        <authorList>
            <person name="Anantharaman K."/>
            <person name="Brown C.T."/>
            <person name="Hug L.A."/>
            <person name="Sharon I."/>
            <person name="Castelle C.J."/>
            <person name="Probst A.J."/>
            <person name="Thomas B.C."/>
            <person name="Singh A."/>
            <person name="Wilkins M.J."/>
            <person name="Karaoz U."/>
            <person name="Brodie E.L."/>
            <person name="Williams K.H."/>
            <person name="Hubbard S.S."/>
            <person name="Banfield J.F."/>
        </authorList>
    </citation>
    <scope>NUCLEOTIDE SEQUENCE [LARGE SCALE GENOMIC DNA]</scope>
</reference>
<evidence type="ECO:0000259" key="2">
    <source>
        <dbReference type="Pfam" id="PF00534"/>
    </source>
</evidence>
<dbReference type="EMBL" id="MGAL01000039">
    <property type="protein sequence ID" value="OGK46871.1"/>
    <property type="molecule type" value="Genomic_DNA"/>
</dbReference>
<dbReference type="InterPro" id="IPR001296">
    <property type="entry name" value="Glyco_trans_1"/>
</dbReference>
<proteinExistence type="predicted"/>
<dbReference type="Pfam" id="PF00534">
    <property type="entry name" value="Glycos_transf_1"/>
    <property type="match status" value="1"/>
</dbReference>
<dbReference type="STRING" id="1802061.A3A93_06465"/>
<dbReference type="PANTHER" id="PTHR46401:SF2">
    <property type="entry name" value="GLYCOSYLTRANSFERASE WBBK-RELATED"/>
    <property type="match status" value="1"/>
</dbReference>
<dbReference type="SUPFAM" id="SSF53756">
    <property type="entry name" value="UDP-Glycosyltransferase/glycogen phosphorylase"/>
    <property type="match status" value="1"/>
</dbReference>
<protein>
    <recommendedName>
        <fullName evidence="2">Glycosyl transferase family 1 domain-containing protein</fullName>
    </recommendedName>
</protein>
<feature type="domain" description="Glycosyl transferase family 1" evidence="2">
    <location>
        <begin position="259"/>
        <end position="425"/>
    </location>
</feature>
<keyword evidence="1" id="KW-0808">Transferase</keyword>
<comment type="caution">
    <text evidence="3">The sequence shown here is derived from an EMBL/GenBank/DDBJ whole genome shotgun (WGS) entry which is preliminary data.</text>
</comment>
<dbReference type="AlphaFoldDB" id="A0A1F7IU57"/>
<gene>
    <name evidence="3" type="ORF">A3A93_06465</name>
</gene>
<accession>A0A1F7IU57</accession>
<sequence length="446" mass="51845">MNIAFEISPLITASGTFGDKSGVYRYTYGLLTALIEKEKQENTQNKIYLFTFTHSLLFYSINPEIIQLVDNKHVFLIGYKNKLVIPKKGESKWSEWVEILAIPIIRYPLKMLDHILSLRKIYKKFVEKENFAKYVKQLKGEFKKNNIKIVYHSETAFYPMDRMKNVITIYDLTTLFLPNFHRVETCDLQSRKLRFAKKHCQGVVTISESTKDDLLSFSSQFKKKKILVGYPGLDQSFMSNNENLSLKDINTYLLNWEKNIEKDKYFLFYSTFEPRKNIFYIVRAFADLYEGKNIPSNFKMVLIGGKGWGKIKMLVDNFIQENYPVNKKCPFILLDYMSDNYIRVFIKNAYAVVYPSIYEGFGLPVLESQALGTPVLCSNTSSLPEVAGDAALYVNPKDFTDLKEKMKYIIDHPELADHLSKAGLKQSKKFTWDKTAKNVFNFLKTL</sequence>
<name>A0A1F7IU57_9BACT</name>
<dbReference type="CDD" id="cd03809">
    <property type="entry name" value="GT4_MtfB-like"/>
    <property type="match status" value="1"/>
</dbReference>
<dbReference type="Gene3D" id="3.40.50.2000">
    <property type="entry name" value="Glycogen Phosphorylase B"/>
    <property type="match status" value="2"/>
</dbReference>
<evidence type="ECO:0000313" key="3">
    <source>
        <dbReference type="EMBL" id="OGK46871.1"/>
    </source>
</evidence>
<evidence type="ECO:0000313" key="4">
    <source>
        <dbReference type="Proteomes" id="UP000177141"/>
    </source>
</evidence>